<reference evidence="1" key="2">
    <citation type="journal article" date="2015" name="Fish Shellfish Immunol.">
        <title>Early steps in the European eel (Anguilla anguilla)-Vibrio vulnificus interaction in the gills: Role of the RtxA13 toxin.</title>
        <authorList>
            <person name="Callol A."/>
            <person name="Pajuelo D."/>
            <person name="Ebbesson L."/>
            <person name="Teles M."/>
            <person name="MacKenzie S."/>
            <person name="Amaro C."/>
        </authorList>
    </citation>
    <scope>NUCLEOTIDE SEQUENCE</scope>
</reference>
<accession>A0A0E9RLF0</accession>
<sequence>MQSGRLQLRHCLVRILSEPLTLQQLQRTCWGLISFSVSFLR</sequence>
<dbReference type="AlphaFoldDB" id="A0A0E9RLF0"/>
<reference evidence="1" key="1">
    <citation type="submission" date="2014-11" db="EMBL/GenBank/DDBJ databases">
        <authorList>
            <person name="Amaro Gonzalez C."/>
        </authorList>
    </citation>
    <scope>NUCLEOTIDE SEQUENCE</scope>
</reference>
<evidence type="ECO:0000313" key="1">
    <source>
        <dbReference type="EMBL" id="JAH29647.1"/>
    </source>
</evidence>
<protein>
    <submittedName>
        <fullName evidence="1">Uncharacterized protein</fullName>
    </submittedName>
</protein>
<name>A0A0E9RLF0_ANGAN</name>
<proteinExistence type="predicted"/>
<organism evidence="1">
    <name type="scientific">Anguilla anguilla</name>
    <name type="common">European freshwater eel</name>
    <name type="synonym">Muraena anguilla</name>
    <dbReference type="NCBI Taxonomy" id="7936"/>
    <lineage>
        <taxon>Eukaryota</taxon>
        <taxon>Metazoa</taxon>
        <taxon>Chordata</taxon>
        <taxon>Craniata</taxon>
        <taxon>Vertebrata</taxon>
        <taxon>Euteleostomi</taxon>
        <taxon>Actinopterygii</taxon>
        <taxon>Neopterygii</taxon>
        <taxon>Teleostei</taxon>
        <taxon>Anguilliformes</taxon>
        <taxon>Anguillidae</taxon>
        <taxon>Anguilla</taxon>
    </lineage>
</organism>
<dbReference type="EMBL" id="GBXM01078930">
    <property type="protein sequence ID" value="JAH29647.1"/>
    <property type="molecule type" value="Transcribed_RNA"/>
</dbReference>